<sequence length="82" mass="8229">MVALVATVVMVALVVLALLAAAAGWAARAGRGEEGDGGPELVAAARAEFGWATARAAARDLPATVVRLDDRRPGGRGGRHAA</sequence>
<proteinExistence type="predicted"/>
<dbReference type="RefSeq" id="WP_146099631.1">
    <property type="nucleotide sequence ID" value="NZ_PTJD01000015.1"/>
</dbReference>
<dbReference type="AlphaFoldDB" id="A0A2S6IDV7"/>
<evidence type="ECO:0000313" key="1">
    <source>
        <dbReference type="EMBL" id="PPK92363.1"/>
    </source>
</evidence>
<evidence type="ECO:0000313" key="2">
    <source>
        <dbReference type="Proteomes" id="UP000239485"/>
    </source>
</evidence>
<keyword evidence="2" id="KW-1185">Reference proteome</keyword>
<comment type="caution">
    <text evidence="1">The sequence shown here is derived from an EMBL/GenBank/DDBJ whole genome shotgun (WGS) entry which is preliminary data.</text>
</comment>
<organism evidence="1 2">
    <name type="scientific">Kineococcus xinjiangensis</name>
    <dbReference type="NCBI Taxonomy" id="512762"/>
    <lineage>
        <taxon>Bacteria</taxon>
        <taxon>Bacillati</taxon>
        <taxon>Actinomycetota</taxon>
        <taxon>Actinomycetes</taxon>
        <taxon>Kineosporiales</taxon>
        <taxon>Kineosporiaceae</taxon>
        <taxon>Kineococcus</taxon>
    </lineage>
</organism>
<gene>
    <name evidence="1" type="ORF">CLV92_115109</name>
</gene>
<name>A0A2S6IDV7_9ACTN</name>
<protein>
    <submittedName>
        <fullName evidence="1">Uncharacterized protein</fullName>
    </submittedName>
</protein>
<reference evidence="1 2" key="1">
    <citation type="submission" date="2018-02" db="EMBL/GenBank/DDBJ databases">
        <title>Genomic Encyclopedia of Archaeal and Bacterial Type Strains, Phase II (KMG-II): from individual species to whole genera.</title>
        <authorList>
            <person name="Goeker M."/>
        </authorList>
    </citation>
    <scope>NUCLEOTIDE SEQUENCE [LARGE SCALE GENOMIC DNA]</scope>
    <source>
        <strain evidence="1 2">DSM 22857</strain>
    </source>
</reference>
<accession>A0A2S6IDV7</accession>
<dbReference type="Proteomes" id="UP000239485">
    <property type="component" value="Unassembled WGS sequence"/>
</dbReference>
<dbReference type="EMBL" id="PTJD01000015">
    <property type="protein sequence ID" value="PPK92363.1"/>
    <property type="molecule type" value="Genomic_DNA"/>
</dbReference>